<organism evidence="6 7">
    <name type="scientific">Roseomonas marmotae</name>
    <dbReference type="NCBI Taxonomy" id="2768161"/>
    <lineage>
        <taxon>Bacteria</taxon>
        <taxon>Pseudomonadati</taxon>
        <taxon>Pseudomonadota</taxon>
        <taxon>Alphaproteobacteria</taxon>
        <taxon>Acetobacterales</taxon>
        <taxon>Roseomonadaceae</taxon>
        <taxon>Roseomonas</taxon>
    </lineage>
</organism>
<dbReference type="SUPFAM" id="SSF53822">
    <property type="entry name" value="Periplasmic binding protein-like I"/>
    <property type="match status" value="1"/>
</dbReference>
<dbReference type="SUPFAM" id="SSF47413">
    <property type="entry name" value="lambda repressor-like DNA-binding domains"/>
    <property type="match status" value="1"/>
</dbReference>
<evidence type="ECO:0000313" key="6">
    <source>
        <dbReference type="EMBL" id="MBO1073427.1"/>
    </source>
</evidence>
<protein>
    <submittedName>
        <fullName evidence="6">LacI family DNA-binding transcriptional regulator</fullName>
    </submittedName>
</protein>
<evidence type="ECO:0000256" key="2">
    <source>
        <dbReference type="ARBA" id="ARBA00023125"/>
    </source>
</evidence>
<dbReference type="InterPro" id="IPR046335">
    <property type="entry name" value="LacI/GalR-like_sensor"/>
</dbReference>
<gene>
    <name evidence="6" type="ORF">IAI60_02255</name>
</gene>
<evidence type="ECO:0000256" key="1">
    <source>
        <dbReference type="ARBA" id="ARBA00023015"/>
    </source>
</evidence>
<comment type="caution">
    <text evidence="6">The sequence shown here is derived from an EMBL/GenBank/DDBJ whole genome shotgun (WGS) entry which is preliminary data.</text>
</comment>
<dbReference type="RefSeq" id="WP_207445050.1">
    <property type="nucleotide sequence ID" value="NZ_JACTNF010000002.1"/>
</dbReference>
<dbReference type="Gene3D" id="1.10.260.40">
    <property type="entry name" value="lambda repressor-like DNA-binding domains"/>
    <property type="match status" value="1"/>
</dbReference>
<dbReference type="CDD" id="cd01392">
    <property type="entry name" value="HTH_LacI"/>
    <property type="match status" value="1"/>
</dbReference>
<dbReference type="SMART" id="SM00354">
    <property type="entry name" value="HTH_LACI"/>
    <property type="match status" value="1"/>
</dbReference>
<evidence type="ECO:0000256" key="3">
    <source>
        <dbReference type="ARBA" id="ARBA00023163"/>
    </source>
</evidence>
<dbReference type="Gene3D" id="3.40.50.2300">
    <property type="match status" value="2"/>
</dbReference>
<feature type="region of interest" description="Disordered" evidence="4">
    <location>
        <begin position="320"/>
        <end position="348"/>
    </location>
</feature>
<keyword evidence="3" id="KW-0804">Transcription</keyword>
<keyword evidence="7" id="KW-1185">Reference proteome</keyword>
<dbReference type="InterPro" id="IPR010982">
    <property type="entry name" value="Lambda_DNA-bd_dom_sf"/>
</dbReference>
<dbReference type="PANTHER" id="PTHR30146:SF109">
    <property type="entry name" value="HTH-TYPE TRANSCRIPTIONAL REGULATOR GALS"/>
    <property type="match status" value="1"/>
</dbReference>
<name>A0ABS3K8T7_9PROT</name>
<keyword evidence="2 6" id="KW-0238">DNA-binding</keyword>
<reference evidence="6 7" key="1">
    <citation type="submission" date="2020-09" db="EMBL/GenBank/DDBJ databases">
        <title>Roseomonas.</title>
        <authorList>
            <person name="Zhu W."/>
        </authorList>
    </citation>
    <scope>NUCLEOTIDE SEQUENCE [LARGE SCALE GENOMIC DNA]</scope>
    <source>
        <strain evidence="6 7">1311</strain>
    </source>
</reference>
<evidence type="ECO:0000256" key="4">
    <source>
        <dbReference type="SAM" id="MobiDB-lite"/>
    </source>
</evidence>
<dbReference type="PROSITE" id="PS50932">
    <property type="entry name" value="HTH_LACI_2"/>
    <property type="match status" value="1"/>
</dbReference>
<dbReference type="Proteomes" id="UP001518990">
    <property type="component" value="Unassembled WGS sequence"/>
</dbReference>
<dbReference type="EMBL" id="JACTNF010000002">
    <property type="protein sequence ID" value="MBO1073427.1"/>
    <property type="molecule type" value="Genomic_DNA"/>
</dbReference>
<dbReference type="GO" id="GO:0003677">
    <property type="term" value="F:DNA binding"/>
    <property type="evidence" value="ECO:0007669"/>
    <property type="project" value="UniProtKB-KW"/>
</dbReference>
<feature type="domain" description="HTH lacI-type" evidence="5">
    <location>
        <begin position="10"/>
        <end position="64"/>
    </location>
</feature>
<accession>A0ABS3K8T7</accession>
<proteinExistence type="predicted"/>
<dbReference type="InterPro" id="IPR000843">
    <property type="entry name" value="HTH_LacI"/>
</dbReference>
<dbReference type="InterPro" id="IPR028082">
    <property type="entry name" value="Peripla_BP_I"/>
</dbReference>
<evidence type="ECO:0000259" key="5">
    <source>
        <dbReference type="PROSITE" id="PS50932"/>
    </source>
</evidence>
<dbReference type="PANTHER" id="PTHR30146">
    <property type="entry name" value="LACI-RELATED TRANSCRIPTIONAL REPRESSOR"/>
    <property type="match status" value="1"/>
</dbReference>
<dbReference type="Pfam" id="PF13377">
    <property type="entry name" value="Peripla_BP_3"/>
    <property type="match status" value="1"/>
</dbReference>
<keyword evidence="1" id="KW-0805">Transcription regulation</keyword>
<evidence type="ECO:0000313" key="7">
    <source>
        <dbReference type="Proteomes" id="UP001518990"/>
    </source>
</evidence>
<sequence length="348" mass="36989">MPHRRPPTAITLKDLARDLGMSVATTGRAFHPGAVIAPATRARVLERALALGYRPNALAQGIITGHTRIVGVLLSDLLNPFYPEALARLTEAVQQAGFNVMLLVASPAQPVEEALRLLLSYHPEFIIILATSLAGEAAGACQEAGTPVLFLNRHSADPRAHAVICDNRGGAAQVADHLIDGGARRLGFIGGQPGTSTNAERAEGFRARCLARGLPPPLELEAGAFTYQAGYDAALRCLGGPGRPEALFCASDILAAGAMDAARLRLGLRVPEDLAFAGFDDIALASWPSYDLTTLRQPLRRMIELAVEWITRSARGEPLPGGIERIPGELVPRRSSARPADTVLETPF</sequence>
<dbReference type="CDD" id="cd06278">
    <property type="entry name" value="PBP1_LacI-like"/>
    <property type="match status" value="1"/>
</dbReference>